<dbReference type="Proteomes" id="UP000190339">
    <property type="component" value="Unassembled WGS sequence"/>
</dbReference>
<evidence type="ECO:0000313" key="1">
    <source>
        <dbReference type="EMBL" id="SKB82656.1"/>
    </source>
</evidence>
<accession>A0A1T5EFG7</accession>
<evidence type="ECO:0000313" key="2">
    <source>
        <dbReference type="Proteomes" id="UP000190339"/>
    </source>
</evidence>
<organism evidence="1 2">
    <name type="scientific">Maribacter arcticus</name>
    <dbReference type="NCBI Taxonomy" id="561365"/>
    <lineage>
        <taxon>Bacteria</taxon>
        <taxon>Pseudomonadati</taxon>
        <taxon>Bacteroidota</taxon>
        <taxon>Flavobacteriia</taxon>
        <taxon>Flavobacteriales</taxon>
        <taxon>Flavobacteriaceae</taxon>
        <taxon>Maribacter</taxon>
    </lineage>
</organism>
<keyword evidence="2" id="KW-1185">Reference proteome</keyword>
<reference evidence="2" key="1">
    <citation type="submission" date="2017-02" db="EMBL/GenBank/DDBJ databases">
        <authorList>
            <person name="Varghese N."/>
            <person name="Submissions S."/>
        </authorList>
    </citation>
    <scope>NUCLEOTIDE SEQUENCE [LARGE SCALE GENOMIC DNA]</scope>
    <source>
        <strain evidence="2">DSM 23546</strain>
    </source>
</reference>
<protein>
    <submittedName>
        <fullName evidence="1">Uncharacterized protein</fullName>
    </submittedName>
</protein>
<dbReference type="EMBL" id="FUYL01000012">
    <property type="protein sequence ID" value="SKB82656.1"/>
    <property type="molecule type" value="Genomic_DNA"/>
</dbReference>
<name>A0A1T5EFG7_9FLAO</name>
<gene>
    <name evidence="1" type="ORF">SAMN05660866_03505</name>
</gene>
<dbReference type="RefSeq" id="WP_079514237.1">
    <property type="nucleotide sequence ID" value="NZ_FUYL01000012.1"/>
</dbReference>
<dbReference type="AlphaFoldDB" id="A0A1T5EFG7"/>
<proteinExistence type="predicted"/>
<sequence length="169" mass="19425">MKKGVLLLIAILFVSYTFGQNKIKTYLPDGTDYAGSGTTINQLNKEFEEHGRVYTYDADNGDSMSMVGFKLFTNEPLWVLTDDKSTIQKSIESFNVDDFLYSYKCEMEIEKFIKKGTLSDIFILETLGQPDNKSKYFDEDIQIDLWTYRDIGTTLSFRNGIAKSYTKTE</sequence>